<evidence type="ECO:0000313" key="2">
    <source>
        <dbReference type="Proteomes" id="UP000050525"/>
    </source>
</evidence>
<evidence type="ECO:0000313" key="1">
    <source>
        <dbReference type="EMBL" id="KYO36661.1"/>
    </source>
</evidence>
<proteinExistence type="predicted"/>
<protein>
    <submittedName>
        <fullName evidence="1">Uncharacterized protein</fullName>
    </submittedName>
</protein>
<dbReference type="AlphaFoldDB" id="A0A151NIM8"/>
<dbReference type="Proteomes" id="UP000050525">
    <property type="component" value="Unassembled WGS sequence"/>
</dbReference>
<comment type="caution">
    <text evidence="1">The sequence shown here is derived from an EMBL/GenBank/DDBJ whole genome shotgun (WGS) entry which is preliminary data.</text>
</comment>
<name>A0A151NIM8_ALLMI</name>
<gene>
    <name evidence="1" type="ORF">Y1Q_0024340</name>
</gene>
<reference evidence="1 2" key="1">
    <citation type="journal article" date="2012" name="Genome Biol.">
        <title>Sequencing three crocodilian genomes to illuminate the evolution of archosaurs and amniotes.</title>
        <authorList>
            <person name="St John J.A."/>
            <person name="Braun E.L."/>
            <person name="Isberg S.R."/>
            <person name="Miles L.G."/>
            <person name="Chong A.Y."/>
            <person name="Gongora J."/>
            <person name="Dalzell P."/>
            <person name="Moran C."/>
            <person name="Bed'hom B."/>
            <person name="Abzhanov A."/>
            <person name="Burgess S.C."/>
            <person name="Cooksey A.M."/>
            <person name="Castoe T.A."/>
            <person name="Crawford N.G."/>
            <person name="Densmore L.D."/>
            <person name="Drew J.C."/>
            <person name="Edwards S.V."/>
            <person name="Faircloth B.C."/>
            <person name="Fujita M.K."/>
            <person name="Greenwold M.J."/>
            <person name="Hoffmann F.G."/>
            <person name="Howard J.M."/>
            <person name="Iguchi T."/>
            <person name="Janes D.E."/>
            <person name="Khan S.Y."/>
            <person name="Kohno S."/>
            <person name="de Koning A.J."/>
            <person name="Lance S.L."/>
            <person name="McCarthy F.M."/>
            <person name="McCormack J.E."/>
            <person name="Merchant M.E."/>
            <person name="Peterson D.G."/>
            <person name="Pollock D.D."/>
            <person name="Pourmand N."/>
            <person name="Raney B.J."/>
            <person name="Roessler K.A."/>
            <person name="Sanford J.R."/>
            <person name="Sawyer R.H."/>
            <person name="Schmidt C.J."/>
            <person name="Triplett E.W."/>
            <person name="Tuberville T.D."/>
            <person name="Venegas-Anaya M."/>
            <person name="Howard J.T."/>
            <person name="Jarvis E.D."/>
            <person name="Guillette L.J.Jr."/>
            <person name="Glenn T.C."/>
            <person name="Green R.E."/>
            <person name="Ray D.A."/>
        </authorList>
    </citation>
    <scope>NUCLEOTIDE SEQUENCE [LARGE SCALE GENOMIC DNA]</scope>
    <source>
        <strain evidence="1">KSC_2009_1</strain>
    </source>
</reference>
<dbReference type="EMBL" id="AKHW03002956">
    <property type="protein sequence ID" value="KYO36661.1"/>
    <property type="molecule type" value="Genomic_DNA"/>
</dbReference>
<accession>A0A151NIM8</accession>
<sequence>MRIQQMTRALICAVHSRLIPVTSHRKPHGQMQDGHKVGCFYHKEAADPWPCSDGHFIRTYVGSMVF</sequence>
<organism evidence="1 2">
    <name type="scientific">Alligator mississippiensis</name>
    <name type="common">American alligator</name>
    <dbReference type="NCBI Taxonomy" id="8496"/>
    <lineage>
        <taxon>Eukaryota</taxon>
        <taxon>Metazoa</taxon>
        <taxon>Chordata</taxon>
        <taxon>Craniata</taxon>
        <taxon>Vertebrata</taxon>
        <taxon>Euteleostomi</taxon>
        <taxon>Archelosauria</taxon>
        <taxon>Archosauria</taxon>
        <taxon>Crocodylia</taxon>
        <taxon>Alligatoridae</taxon>
        <taxon>Alligatorinae</taxon>
        <taxon>Alligator</taxon>
    </lineage>
</organism>
<keyword evidence="2" id="KW-1185">Reference proteome</keyword>